<accession>A0ABV7VNC9</accession>
<proteinExistence type="predicted"/>
<organism evidence="1 2">
    <name type="scientific">Bacterioplanoides pacificum</name>
    <dbReference type="NCBI Taxonomy" id="1171596"/>
    <lineage>
        <taxon>Bacteria</taxon>
        <taxon>Pseudomonadati</taxon>
        <taxon>Pseudomonadota</taxon>
        <taxon>Gammaproteobacteria</taxon>
        <taxon>Oceanospirillales</taxon>
        <taxon>Oceanospirillaceae</taxon>
        <taxon>Bacterioplanoides</taxon>
    </lineage>
</organism>
<dbReference type="EMBL" id="JBHRYB010000001">
    <property type="protein sequence ID" value="MFC3678984.1"/>
    <property type="molecule type" value="Genomic_DNA"/>
</dbReference>
<dbReference type="Proteomes" id="UP001595722">
    <property type="component" value="Unassembled WGS sequence"/>
</dbReference>
<dbReference type="SUPFAM" id="SSF160246">
    <property type="entry name" value="EspE N-terminal domain-like"/>
    <property type="match status" value="1"/>
</dbReference>
<comment type="caution">
    <text evidence="1">The sequence shown here is derived from an EMBL/GenBank/DDBJ whole genome shotgun (WGS) entry which is preliminary data.</text>
</comment>
<dbReference type="InterPro" id="IPR037257">
    <property type="entry name" value="T2SS_E_N_sf"/>
</dbReference>
<keyword evidence="2" id="KW-1185">Reference proteome</keyword>
<sequence length="238" mass="25616">MTKRQEIQQKSRLGTLLIHKGLITRQQLDQALTEQAQTGLRLGEVLVNNHCITEKQLNKALKRQSRYRLIAAVSAMLLGPIQPFMANANAAVDDDRAIAEQTINQRAGMQALSDQALGAVTGQAAGSQYEELIDIINGSGSIDSEDELSLTTLESIAGALIPGANLLESDMEISGVEYEPGPRTTLNADGSLDVKVPTRIKQVAFRNVRVTGASGAHMGDVTLSDINLEGMSVRINLR</sequence>
<reference evidence="2" key="1">
    <citation type="journal article" date="2019" name="Int. J. Syst. Evol. Microbiol.">
        <title>The Global Catalogue of Microorganisms (GCM) 10K type strain sequencing project: providing services to taxonomists for standard genome sequencing and annotation.</title>
        <authorList>
            <consortium name="The Broad Institute Genomics Platform"/>
            <consortium name="The Broad Institute Genome Sequencing Center for Infectious Disease"/>
            <person name="Wu L."/>
            <person name="Ma J."/>
        </authorList>
    </citation>
    <scope>NUCLEOTIDE SEQUENCE [LARGE SCALE GENOMIC DNA]</scope>
    <source>
        <strain evidence="2">KCTC 42424</strain>
    </source>
</reference>
<evidence type="ECO:0008006" key="3">
    <source>
        <dbReference type="Google" id="ProtNLM"/>
    </source>
</evidence>
<name>A0ABV7VNC9_9GAMM</name>
<evidence type="ECO:0000313" key="1">
    <source>
        <dbReference type="EMBL" id="MFC3678984.1"/>
    </source>
</evidence>
<evidence type="ECO:0000313" key="2">
    <source>
        <dbReference type="Proteomes" id="UP001595722"/>
    </source>
</evidence>
<gene>
    <name evidence="1" type="ORF">ACFOMG_02500</name>
</gene>
<dbReference type="RefSeq" id="WP_376864570.1">
    <property type="nucleotide sequence ID" value="NZ_JBHRYB010000001.1"/>
</dbReference>
<protein>
    <recommendedName>
        <fullName evidence="3">Type II secretion system protein GspE N-terminal domain-containing protein</fullName>
    </recommendedName>
</protein>